<organism evidence="1 2">
    <name type="scientific">Psychroflexus torquis (strain ATCC 700755 / CIP 106069 / ACAM 623)</name>
    <dbReference type="NCBI Taxonomy" id="313595"/>
    <lineage>
        <taxon>Bacteria</taxon>
        <taxon>Pseudomonadati</taxon>
        <taxon>Bacteroidota</taxon>
        <taxon>Flavobacteriia</taxon>
        <taxon>Flavobacteriales</taxon>
        <taxon>Flavobacteriaceae</taxon>
        <taxon>Psychroflexus</taxon>
    </lineage>
</organism>
<protein>
    <submittedName>
        <fullName evidence="1">Uncharacterized protein</fullName>
    </submittedName>
</protein>
<sequence length="63" mass="7211">MIYLIILLSLLLINFLLLKFSCDCPDFVSKNLKKKVSNKKIKINTPKVWSEEKSSSNPVLADK</sequence>
<dbReference type="HOGENOM" id="CLU_2882702_0_0_10"/>
<dbReference type="AlphaFoldDB" id="K4IAA2"/>
<name>K4IAA2_PSYTT</name>
<dbReference type="EMBL" id="CP003879">
    <property type="protein sequence ID" value="AFU67517.1"/>
    <property type="molecule type" value="Genomic_DNA"/>
</dbReference>
<accession>K4IAA2</accession>
<reference evidence="1" key="1">
    <citation type="submission" date="2006-03" db="EMBL/GenBank/DDBJ databases">
        <authorList>
            <person name="Bowman J."/>
            <person name="Ferriera S."/>
            <person name="Johnson J."/>
            <person name="Kravitz S."/>
            <person name="Halpern A."/>
            <person name="Remington K."/>
            <person name="Beeson K."/>
            <person name="Tran B."/>
            <person name="Rogers Y.-H."/>
            <person name="Friedman R."/>
            <person name="Venter J.C."/>
        </authorList>
    </citation>
    <scope>NUCLEOTIDE SEQUENCE [LARGE SCALE GENOMIC DNA]</scope>
    <source>
        <strain evidence="1">ATCC 700755</strain>
    </source>
</reference>
<dbReference type="eggNOG" id="ENOG50312CK">
    <property type="taxonomic scope" value="Bacteria"/>
</dbReference>
<proteinExistence type="predicted"/>
<reference evidence="1" key="2">
    <citation type="submission" date="2012-09" db="EMBL/GenBank/DDBJ databases">
        <title>The complete sequence of Psychroflexus torquis an extreme psychrophile from sea-ice that is stimulated by light.</title>
        <authorList>
            <person name="Feng S."/>
            <person name="Powell S.M."/>
            <person name="Bowman J.P."/>
        </authorList>
    </citation>
    <scope>NUCLEOTIDE SEQUENCE [LARGE SCALE GENOMIC DNA]</scope>
    <source>
        <strain evidence="1">ATCC 700755</strain>
    </source>
</reference>
<dbReference type="KEGG" id="ptq:P700755_000494"/>
<evidence type="ECO:0000313" key="2">
    <source>
        <dbReference type="Proteomes" id="UP000008514"/>
    </source>
</evidence>
<keyword evidence="2" id="KW-1185">Reference proteome</keyword>
<evidence type="ECO:0000313" key="1">
    <source>
        <dbReference type="EMBL" id="AFU67517.1"/>
    </source>
</evidence>
<gene>
    <name evidence="1" type="ordered locus">P700755_000494</name>
</gene>
<dbReference type="STRING" id="313595.P700755_000494"/>
<dbReference type="Proteomes" id="UP000008514">
    <property type="component" value="Chromosome"/>
</dbReference>